<accession>A0A916TM44</accession>
<dbReference type="RefSeq" id="WP_150497006.1">
    <property type="nucleotide sequence ID" value="NZ_BMFA01000008.1"/>
</dbReference>
<evidence type="ECO:0000313" key="2">
    <source>
        <dbReference type="Proteomes" id="UP000605148"/>
    </source>
</evidence>
<dbReference type="EMBL" id="BMFA01000008">
    <property type="protein sequence ID" value="GGB53806.1"/>
    <property type="molecule type" value="Genomic_DNA"/>
</dbReference>
<comment type="caution">
    <text evidence="1">The sequence shown here is derived from an EMBL/GenBank/DDBJ whole genome shotgun (WGS) entry which is preliminary data.</text>
</comment>
<proteinExistence type="predicted"/>
<dbReference type="AlphaFoldDB" id="A0A916TM44"/>
<organism evidence="1 2">
    <name type="scientific">Roseibium aquae</name>
    <dbReference type="NCBI Taxonomy" id="1323746"/>
    <lineage>
        <taxon>Bacteria</taxon>
        <taxon>Pseudomonadati</taxon>
        <taxon>Pseudomonadota</taxon>
        <taxon>Alphaproteobacteria</taxon>
        <taxon>Hyphomicrobiales</taxon>
        <taxon>Stappiaceae</taxon>
        <taxon>Roseibium</taxon>
    </lineage>
</organism>
<protein>
    <recommendedName>
        <fullName evidence="3">Flagellar biosynthesis protein R</fullName>
    </recommendedName>
</protein>
<dbReference type="OrthoDB" id="7677944at2"/>
<evidence type="ECO:0000313" key="1">
    <source>
        <dbReference type="EMBL" id="GGB53806.1"/>
    </source>
</evidence>
<reference evidence="1" key="1">
    <citation type="journal article" date="2014" name="Int. J. Syst. Evol. Microbiol.">
        <title>Complete genome sequence of Corynebacterium casei LMG S-19264T (=DSM 44701T), isolated from a smear-ripened cheese.</title>
        <authorList>
            <consortium name="US DOE Joint Genome Institute (JGI-PGF)"/>
            <person name="Walter F."/>
            <person name="Albersmeier A."/>
            <person name="Kalinowski J."/>
            <person name="Ruckert C."/>
        </authorList>
    </citation>
    <scope>NUCLEOTIDE SEQUENCE</scope>
    <source>
        <strain evidence="1">CGMCC 1.12426</strain>
    </source>
</reference>
<sequence length="126" mass="15191">MRRSSKDIERIYHLQRQIYLFSQWLLQKLDAQAETLTEKERRILTALSGGELAQHDRFIANAAERLRKILHELMEITAAREKMNAEFSRQMMLLKTMEERLRKIRMDEARQAEQQSLLDLMDIRFR</sequence>
<gene>
    <name evidence="1" type="ORF">GCM10011316_27300</name>
</gene>
<keyword evidence="2" id="KW-1185">Reference proteome</keyword>
<evidence type="ECO:0008006" key="3">
    <source>
        <dbReference type="Google" id="ProtNLM"/>
    </source>
</evidence>
<reference evidence="1" key="2">
    <citation type="submission" date="2020-09" db="EMBL/GenBank/DDBJ databases">
        <authorList>
            <person name="Sun Q."/>
            <person name="Zhou Y."/>
        </authorList>
    </citation>
    <scope>NUCLEOTIDE SEQUENCE</scope>
    <source>
        <strain evidence="1">CGMCC 1.12426</strain>
    </source>
</reference>
<name>A0A916TM44_9HYPH</name>
<dbReference type="Proteomes" id="UP000605148">
    <property type="component" value="Unassembled WGS sequence"/>
</dbReference>